<keyword evidence="4" id="KW-1185">Reference proteome</keyword>
<dbReference type="EMBL" id="JAHZIJ010000003">
    <property type="protein sequence ID" value="MBW7474354.1"/>
    <property type="molecule type" value="Genomic_DNA"/>
</dbReference>
<organism evidence="3 4">
    <name type="scientific">Paenibacillus oenotherae</name>
    <dbReference type="NCBI Taxonomy" id="1435645"/>
    <lineage>
        <taxon>Bacteria</taxon>
        <taxon>Bacillati</taxon>
        <taxon>Bacillota</taxon>
        <taxon>Bacilli</taxon>
        <taxon>Bacillales</taxon>
        <taxon>Paenibacillaceae</taxon>
        <taxon>Paenibacillus</taxon>
    </lineage>
</organism>
<keyword evidence="1" id="KW-1133">Transmembrane helix</keyword>
<dbReference type="InterPro" id="IPR032466">
    <property type="entry name" value="Metal_Hydrolase"/>
</dbReference>
<dbReference type="Gene3D" id="3.20.20.140">
    <property type="entry name" value="Metal-dependent hydrolases"/>
    <property type="match status" value="1"/>
</dbReference>
<evidence type="ECO:0000256" key="1">
    <source>
        <dbReference type="SAM" id="Phobius"/>
    </source>
</evidence>
<accession>A0ABS7D3C1</accession>
<feature type="transmembrane region" description="Helical" evidence="1">
    <location>
        <begin position="12"/>
        <end position="30"/>
    </location>
</feature>
<dbReference type="InterPro" id="IPR006680">
    <property type="entry name" value="Amidohydro-rel"/>
</dbReference>
<comment type="caution">
    <text evidence="3">The sequence shown here is derived from an EMBL/GenBank/DDBJ whole genome shotgun (WGS) entry which is preliminary data.</text>
</comment>
<gene>
    <name evidence="3" type="ORF">K0T92_06325</name>
</gene>
<evidence type="ECO:0000313" key="3">
    <source>
        <dbReference type="EMBL" id="MBW7474354.1"/>
    </source>
</evidence>
<dbReference type="RefSeq" id="WP_219871607.1">
    <property type="nucleotide sequence ID" value="NZ_JAHZIJ010000003.1"/>
</dbReference>
<proteinExistence type="predicted"/>
<evidence type="ECO:0000313" key="4">
    <source>
        <dbReference type="Proteomes" id="UP000812277"/>
    </source>
</evidence>
<dbReference type="Proteomes" id="UP000812277">
    <property type="component" value="Unassembled WGS sequence"/>
</dbReference>
<protein>
    <submittedName>
        <fullName evidence="3">Amidohydrolase</fullName>
    </submittedName>
</protein>
<sequence>MNKKKKHRNTLYAMTGTLFIGIIIISRILFHDDADVLELEKREGSGSELSLTQLIELYGGLPLADVHNHGASSSNYTSIINLWQRNGVDRIVLFGDVSEPSAVNTDETAWEAYEAHPDVIIPFFSGIDLHDPSSVEVAREKLERGYYGIGEIAAASTHSPLLANVPWKTEHPMDGYLPQLYELCAEYKAPLLLHIDPPSGVAVDKLEEALEAYPDTTFIFAHANVYNSPDNIRRLLAEHPNLYVDFYAGFTAFNSGSNDSLEDFVEVMRAFPDRFLLSTDSGFGLRSKELAIEAMYGMIHSLDDRKLAAKIAYENFDALMKRQPATRTQLQEIRKLKGAAADRAASAAAPLTKMEAGLILLGQR</sequence>
<keyword evidence="1" id="KW-0812">Transmembrane</keyword>
<dbReference type="Pfam" id="PF04909">
    <property type="entry name" value="Amidohydro_2"/>
    <property type="match status" value="1"/>
</dbReference>
<reference evidence="3 4" key="1">
    <citation type="submission" date="2021-07" db="EMBL/GenBank/DDBJ databases">
        <title>Paenibacillus radiodurans sp. nov., isolated from the southeastern edge of Tengger Desert.</title>
        <authorList>
            <person name="Zhang G."/>
        </authorList>
    </citation>
    <scope>NUCLEOTIDE SEQUENCE [LARGE SCALE GENOMIC DNA]</scope>
    <source>
        <strain evidence="3 4">DT7-4</strain>
    </source>
</reference>
<dbReference type="SUPFAM" id="SSF51556">
    <property type="entry name" value="Metallo-dependent hydrolases"/>
    <property type="match status" value="1"/>
</dbReference>
<keyword evidence="1" id="KW-0472">Membrane</keyword>
<name>A0ABS7D3C1_9BACL</name>
<feature type="domain" description="Amidohydrolase-related" evidence="2">
    <location>
        <begin position="94"/>
        <end position="281"/>
    </location>
</feature>
<evidence type="ECO:0000259" key="2">
    <source>
        <dbReference type="Pfam" id="PF04909"/>
    </source>
</evidence>